<protein>
    <submittedName>
        <fullName evidence="8">NUDIX hydrolase</fullName>
        <ecNumber evidence="8">3.6.-.-</ecNumber>
    </submittedName>
</protein>
<evidence type="ECO:0000313" key="8">
    <source>
        <dbReference type="EMBL" id="WPC76478.1"/>
    </source>
</evidence>
<dbReference type="PANTHER" id="PTHR43758">
    <property type="entry name" value="7,8-DIHYDRO-8-OXOGUANINE TRIPHOSPHATASE"/>
    <property type="match status" value="1"/>
</dbReference>
<dbReference type="InterPro" id="IPR015797">
    <property type="entry name" value="NUDIX_hydrolase-like_dom_sf"/>
</dbReference>
<keyword evidence="4 6" id="KW-0378">Hydrolase</keyword>
<dbReference type="SUPFAM" id="SSF55811">
    <property type="entry name" value="Nudix"/>
    <property type="match status" value="1"/>
</dbReference>
<keyword evidence="3" id="KW-0479">Metal-binding</keyword>
<evidence type="ECO:0000256" key="2">
    <source>
        <dbReference type="ARBA" id="ARBA00005582"/>
    </source>
</evidence>
<dbReference type="RefSeq" id="WP_261896888.1">
    <property type="nucleotide sequence ID" value="NZ_AP024896.1"/>
</dbReference>
<evidence type="ECO:0000256" key="3">
    <source>
        <dbReference type="ARBA" id="ARBA00022723"/>
    </source>
</evidence>
<dbReference type="InterPro" id="IPR020476">
    <property type="entry name" value="Nudix_hydrolase"/>
</dbReference>
<evidence type="ECO:0000256" key="5">
    <source>
        <dbReference type="ARBA" id="ARBA00022842"/>
    </source>
</evidence>
<keyword evidence="5" id="KW-0460">Magnesium</keyword>
<evidence type="ECO:0000256" key="1">
    <source>
        <dbReference type="ARBA" id="ARBA00001946"/>
    </source>
</evidence>
<dbReference type="PRINTS" id="PR00502">
    <property type="entry name" value="NUDIXFAMILY"/>
</dbReference>
<evidence type="ECO:0000313" key="9">
    <source>
        <dbReference type="Proteomes" id="UP001304071"/>
    </source>
</evidence>
<dbReference type="PROSITE" id="PS51462">
    <property type="entry name" value="NUDIX"/>
    <property type="match status" value="1"/>
</dbReference>
<proteinExistence type="inferred from homology"/>
<accession>A0ABZ0QIZ3</accession>
<dbReference type="GO" id="GO:0016787">
    <property type="term" value="F:hydrolase activity"/>
    <property type="evidence" value="ECO:0007669"/>
    <property type="project" value="UniProtKB-KW"/>
</dbReference>
<sequence length="126" mass="14221">MKNLSMAVVIKGSTVLIQQRYRAAKGMVYEFPGGSVEDDESEEFAAIRELWEETGVAGVRTLGEYTCKNQFGGDSHYVVMEPAADVFPTTTAPEKSLHWLPLGDIPRDHLYPADKEFIERYLPDYM</sequence>
<evidence type="ECO:0000256" key="6">
    <source>
        <dbReference type="RuleBase" id="RU003476"/>
    </source>
</evidence>
<dbReference type="Gene3D" id="3.90.79.10">
    <property type="entry name" value="Nucleoside Triphosphate Pyrophosphohydrolase"/>
    <property type="match status" value="1"/>
</dbReference>
<dbReference type="PANTHER" id="PTHR43758:SF8">
    <property type="entry name" value="8-OXO-DGTP DIPHOSPHATASE YTKD-RELATED"/>
    <property type="match status" value="1"/>
</dbReference>
<reference evidence="8 9" key="1">
    <citation type="submission" date="2023-11" db="EMBL/GenBank/DDBJ databases">
        <title>Plant-associative lifestyle of Vibrio porteresiae and its evolutionary dynamics.</title>
        <authorList>
            <person name="Rameshkumar N."/>
            <person name="Kirti K."/>
        </authorList>
    </citation>
    <scope>NUCLEOTIDE SEQUENCE [LARGE SCALE GENOMIC DNA]</scope>
    <source>
        <strain evidence="8 9">MSSRF30</strain>
    </source>
</reference>
<dbReference type="Proteomes" id="UP001304071">
    <property type="component" value="Chromosome 2"/>
</dbReference>
<dbReference type="InterPro" id="IPR000086">
    <property type="entry name" value="NUDIX_hydrolase_dom"/>
</dbReference>
<evidence type="ECO:0000256" key="4">
    <source>
        <dbReference type="ARBA" id="ARBA00022801"/>
    </source>
</evidence>
<evidence type="ECO:0000259" key="7">
    <source>
        <dbReference type="PROSITE" id="PS51462"/>
    </source>
</evidence>
<dbReference type="PROSITE" id="PS00893">
    <property type="entry name" value="NUDIX_BOX"/>
    <property type="match status" value="1"/>
</dbReference>
<feature type="domain" description="Nudix hydrolase" evidence="7">
    <location>
        <begin position="1"/>
        <end position="126"/>
    </location>
</feature>
<name>A0ABZ0QIZ3_9VIBR</name>
<organism evidence="8 9">
    <name type="scientific">Vibrio porteresiae DSM 19223</name>
    <dbReference type="NCBI Taxonomy" id="1123496"/>
    <lineage>
        <taxon>Bacteria</taxon>
        <taxon>Pseudomonadati</taxon>
        <taxon>Pseudomonadota</taxon>
        <taxon>Gammaproteobacteria</taxon>
        <taxon>Vibrionales</taxon>
        <taxon>Vibrionaceae</taxon>
        <taxon>Vibrio</taxon>
    </lineage>
</organism>
<comment type="similarity">
    <text evidence="2 6">Belongs to the Nudix hydrolase family.</text>
</comment>
<keyword evidence="9" id="KW-1185">Reference proteome</keyword>
<gene>
    <name evidence="8" type="ORF">R8Z52_18290</name>
</gene>
<dbReference type="EMBL" id="CP138204">
    <property type="protein sequence ID" value="WPC76478.1"/>
    <property type="molecule type" value="Genomic_DNA"/>
</dbReference>
<comment type="cofactor">
    <cofactor evidence="1">
        <name>Mg(2+)</name>
        <dbReference type="ChEBI" id="CHEBI:18420"/>
    </cofactor>
</comment>
<dbReference type="EC" id="3.6.-.-" evidence="8"/>
<dbReference type="Pfam" id="PF00293">
    <property type="entry name" value="NUDIX"/>
    <property type="match status" value="1"/>
</dbReference>
<dbReference type="InterPro" id="IPR020084">
    <property type="entry name" value="NUDIX_hydrolase_CS"/>
</dbReference>
<dbReference type="CDD" id="cd02883">
    <property type="entry name" value="NUDIX_Hydrolase"/>
    <property type="match status" value="1"/>
</dbReference>